<dbReference type="RefSeq" id="XP_060293947.1">
    <property type="nucleotide sequence ID" value="XM_060440053.1"/>
</dbReference>
<dbReference type="AlphaFoldDB" id="A0AA40DQQ7"/>
<protein>
    <submittedName>
        <fullName evidence="2">Uncharacterized protein</fullName>
    </submittedName>
</protein>
<name>A0AA40DQQ7_9PEZI</name>
<organism evidence="2 3">
    <name type="scientific">Lasiosphaeria miniovina</name>
    <dbReference type="NCBI Taxonomy" id="1954250"/>
    <lineage>
        <taxon>Eukaryota</taxon>
        <taxon>Fungi</taxon>
        <taxon>Dikarya</taxon>
        <taxon>Ascomycota</taxon>
        <taxon>Pezizomycotina</taxon>
        <taxon>Sordariomycetes</taxon>
        <taxon>Sordariomycetidae</taxon>
        <taxon>Sordariales</taxon>
        <taxon>Lasiosphaeriaceae</taxon>
        <taxon>Lasiosphaeria</taxon>
    </lineage>
</organism>
<gene>
    <name evidence="2" type="ORF">B0T26DRAFT_677062</name>
</gene>
<dbReference type="Proteomes" id="UP001172101">
    <property type="component" value="Unassembled WGS sequence"/>
</dbReference>
<accession>A0AA40DQQ7</accession>
<evidence type="ECO:0000313" key="3">
    <source>
        <dbReference type="Proteomes" id="UP001172101"/>
    </source>
</evidence>
<sequence>MVHKLGTMMLGNSATVACGLESNPKYSRSFGELPKDKVSNGYLSVFSAGPLAFQSIFLNEDNTLGSMELNNGFLVSFDVTNFMEPCLIGEVVHLEPMSPKVDHCVYVSSEPSWEGRRPKTPWNDGQVSATTSRWLTMFILVEYRKSEMGLSSGPTVTADADVEPRMGGNAEGHN</sequence>
<feature type="region of interest" description="Disordered" evidence="1">
    <location>
        <begin position="149"/>
        <end position="174"/>
    </location>
</feature>
<evidence type="ECO:0000256" key="1">
    <source>
        <dbReference type="SAM" id="MobiDB-lite"/>
    </source>
</evidence>
<proteinExistence type="predicted"/>
<evidence type="ECO:0000313" key="2">
    <source>
        <dbReference type="EMBL" id="KAK0712624.1"/>
    </source>
</evidence>
<keyword evidence="3" id="KW-1185">Reference proteome</keyword>
<dbReference type="PROSITE" id="PS51257">
    <property type="entry name" value="PROKAR_LIPOPROTEIN"/>
    <property type="match status" value="1"/>
</dbReference>
<reference evidence="2" key="1">
    <citation type="submission" date="2023-06" db="EMBL/GenBank/DDBJ databases">
        <title>Genome-scale phylogeny and comparative genomics of the fungal order Sordariales.</title>
        <authorList>
            <consortium name="Lawrence Berkeley National Laboratory"/>
            <person name="Hensen N."/>
            <person name="Bonometti L."/>
            <person name="Westerberg I."/>
            <person name="Brannstrom I.O."/>
            <person name="Guillou S."/>
            <person name="Cros-Aarteil S."/>
            <person name="Calhoun S."/>
            <person name="Haridas S."/>
            <person name="Kuo A."/>
            <person name="Mondo S."/>
            <person name="Pangilinan J."/>
            <person name="Riley R."/>
            <person name="LaButti K."/>
            <person name="Andreopoulos B."/>
            <person name="Lipzen A."/>
            <person name="Chen C."/>
            <person name="Yanf M."/>
            <person name="Daum C."/>
            <person name="Ng V."/>
            <person name="Clum A."/>
            <person name="Steindorff A."/>
            <person name="Ohm R."/>
            <person name="Martin F."/>
            <person name="Silar P."/>
            <person name="Natvig D."/>
            <person name="Lalanne C."/>
            <person name="Gautier V."/>
            <person name="Ament-velasquez S.L."/>
            <person name="Kruys A."/>
            <person name="Hutchinson M.I."/>
            <person name="Powell A.J."/>
            <person name="Barry K."/>
            <person name="Miller A.N."/>
            <person name="Grigoriev I.V."/>
            <person name="Debuchy R."/>
            <person name="Gladieux P."/>
            <person name="Thoren M.H."/>
            <person name="Johannesson H."/>
        </authorList>
    </citation>
    <scope>NUCLEOTIDE SEQUENCE</scope>
    <source>
        <strain evidence="2">SMH2392-1A</strain>
    </source>
</reference>
<comment type="caution">
    <text evidence="2">The sequence shown here is derived from an EMBL/GenBank/DDBJ whole genome shotgun (WGS) entry which is preliminary data.</text>
</comment>
<dbReference type="GeneID" id="85323323"/>
<dbReference type="EMBL" id="JAUIRO010000005">
    <property type="protein sequence ID" value="KAK0712624.1"/>
    <property type="molecule type" value="Genomic_DNA"/>
</dbReference>